<evidence type="ECO:0000256" key="13">
    <source>
        <dbReference type="ARBA" id="ARBA00048679"/>
    </source>
</evidence>
<keyword evidence="10" id="KW-0067">ATP-binding</keyword>
<comment type="similarity">
    <text evidence="11">Belongs to the protein kinase superfamily. Ser/Thr protein kinase family. CDPK subfamily.</text>
</comment>
<dbReference type="SUPFAM" id="SSF47473">
    <property type="entry name" value="EF-hand"/>
    <property type="match status" value="1"/>
</dbReference>
<evidence type="ECO:0000256" key="6">
    <source>
        <dbReference type="ARBA" id="ARBA00022737"/>
    </source>
</evidence>
<comment type="catalytic activity">
    <reaction evidence="12">
        <text>L-threonyl-[protein] + ATP = O-phospho-L-threonyl-[protein] + ADP + H(+)</text>
        <dbReference type="Rhea" id="RHEA:46608"/>
        <dbReference type="Rhea" id="RHEA-COMP:11060"/>
        <dbReference type="Rhea" id="RHEA-COMP:11605"/>
        <dbReference type="ChEBI" id="CHEBI:15378"/>
        <dbReference type="ChEBI" id="CHEBI:30013"/>
        <dbReference type="ChEBI" id="CHEBI:30616"/>
        <dbReference type="ChEBI" id="CHEBI:61977"/>
        <dbReference type="ChEBI" id="CHEBI:456216"/>
        <dbReference type="EC" id="2.7.11.1"/>
    </reaction>
</comment>
<evidence type="ECO:0000256" key="14">
    <source>
        <dbReference type="SAM" id="MobiDB-lite"/>
    </source>
</evidence>
<keyword evidence="3" id="KW-0723">Serine/threonine-protein kinase</keyword>
<dbReference type="Pfam" id="PF00069">
    <property type="entry name" value="Pkinase"/>
    <property type="match status" value="1"/>
</dbReference>
<dbReference type="RefSeq" id="XP_001012488.2">
    <property type="nucleotide sequence ID" value="XM_001012488.2"/>
</dbReference>
<dbReference type="SUPFAM" id="SSF56112">
    <property type="entry name" value="Protein kinase-like (PK-like)"/>
    <property type="match status" value="1"/>
</dbReference>
<evidence type="ECO:0000256" key="9">
    <source>
        <dbReference type="ARBA" id="ARBA00022837"/>
    </source>
</evidence>
<sequence length="524" mass="62111">MGCGNSQVRDIERKQISDEKTAQTQANSQKGNKKNSPIPKEEQQILIQKEMYIKEINSKDIREDYFFERHLAQGEFGDIRIVKHKKTGQSRALKIVAKNKLGVKEKQVLNEIKILSKLDHPNIIKLYEYYQDRYAYYLIFELLLGGQLIEYIQETSYLPETQSASIVQQLLSAINYCHQQKITHLNITPQNILLNIDEETNQVSIKIINWFFSRSFEENDTFSEQINNITYKSPEEINKSYNYLADVWSIGVIWFLILMGVPPFYGINRKKTIEAIQNIQMRYSCGFSIKHDSQIQEIFKKIFVSQDQRMKCQDILDHQYFKDIFQEFDQNDEKYIQNLQKQKELRQKDLIQMMSYHSHSKFYQAVVNFIGFYLVGDDEMQKLTEDFQRIDVNKDGQLSREEIRSGFEGFFIEQITDIDQFLDELFQKIDCNKNGYINYNEFISVAMDKINLQQDTKLKQAFSYFDQDQNGFITKEELFQSLQSQFNDDKNIEKMWQTILEKGDKNKDGKLSYQEFIDMLKQLS</sequence>
<evidence type="ECO:0000256" key="12">
    <source>
        <dbReference type="ARBA" id="ARBA00047899"/>
    </source>
</evidence>
<dbReference type="KEGG" id="tet:TTHERM_01052910"/>
<dbReference type="Gene3D" id="1.10.510.10">
    <property type="entry name" value="Transferase(Phosphotransferase) domain 1"/>
    <property type="match status" value="1"/>
</dbReference>
<reference evidence="18" key="1">
    <citation type="journal article" date="2006" name="PLoS Biol.">
        <title>Macronuclear genome sequence of the ciliate Tetrahymena thermophila, a model eukaryote.</title>
        <authorList>
            <person name="Eisen J.A."/>
            <person name="Coyne R.S."/>
            <person name="Wu M."/>
            <person name="Wu D."/>
            <person name="Thiagarajan M."/>
            <person name="Wortman J.R."/>
            <person name="Badger J.H."/>
            <person name="Ren Q."/>
            <person name="Amedeo P."/>
            <person name="Jones K.M."/>
            <person name="Tallon L.J."/>
            <person name="Delcher A.L."/>
            <person name="Salzberg S.L."/>
            <person name="Silva J.C."/>
            <person name="Haas B.J."/>
            <person name="Majoros W.H."/>
            <person name="Farzad M."/>
            <person name="Carlton J.M."/>
            <person name="Smith R.K. Jr."/>
            <person name="Garg J."/>
            <person name="Pearlman R.E."/>
            <person name="Karrer K.M."/>
            <person name="Sun L."/>
            <person name="Manning G."/>
            <person name="Elde N.C."/>
            <person name="Turkewitz A.P."/>
            <person name="Asai D.J."/>
            <person name="Wilkes D.E."/>
            <person name="Wang Y."/>
            <person name="Cai H."/>
            <person name="Collins K."/>
            <person name="Stewart B.A."/>
            <person name="Lee S.R."/>
            <person name="Wilamowska K."/>
            <person name="Weinberg Z."/>
            <person name="Ruzzo W.L."/>
            <person name="Wloga D."/>
            <person name="Gaertig J."/>
            <person name="Frankel J."/>
            <person name="Tsao C.-C."/>
            <person name="Gorovsky M.A."/>
            <person name="Keeling P.J."/>
            <person name="Waller R.F."/>
            <person name="Patron N.J."/>
            <person name="Cherry J.M."/>
            <person name="Stover N.A."/>
            <person name="Krieger C.J."/>
            <person name="del Toro C."/>
            <person name="Ryder H.F."/>
            <person name="Williamson S.C."/>
            <person name="Barbeau R.A."/>
            <person name="Hamilton E.P."/>
            <person name="Orias E."/>
        </authorList>
    </citation>
    <scope>NUCLEOTIDE SEQUENCE [LARGE SCALE GENOMIC DNA]</scope>
    <source>
        <strain evidence="18">SB210</strain>
    </source>
</reference>
<dbReference type="Gene3D" id="3.30.200.20">
    <property type="entry name" value="Phosphorylase Kinase, domain 1"/>
    <property type="match status" value="1"/>
</dbReference>
<dbReference type="eggNOG" id="KOG0032">
    <property type="taxonomic scope" value="Eukaryota"/>
</dbReference>
<dbReference type="InterPro" id="IPR011992">
    <property type="entry name" value="EF-hand-dom_pair"/>
</dbReference>
<comment type="catalytic activity">
    <reaction evidence="13">
        <text>L-seryl-[protein] + ATP = O-phospho-L-seryl-[protein] + ADP + H(+)</text>
        <dbReference type="Rhea" id="RHEA:17989"/>
        <dbReference type="Rhea" id="RHEA-COMP:9863"/>
        <dbReference type="Rhea" id="RHEA-COMP:11604"/>
        <dbReference type="ChEBI" id="CHEBI:15378"/>
        <dbReference type="ChEBI" id="CHEBI:29999"/>
        <dbReference type="ChEBI" id="CHEBI:30616"/>
        <dbReference type="ChEBI" id="CHEBI:83421"/>
        <dbReference type="ChEBI" id="CHEBI:456216"/>
        <dbReference type="EC" id="2.7.11.1"/>
    </reaction>
</comment>
<name>Q235N7_TETTS</name>
<dbReference type="OrthoDB" id="191686at2759"/>
<dbReference type="InterPro" id="IPR011009">
    <property type="entry name" value="Kinase-like_dom_sf"/>
</dbReference>
<feature type="domain" description="EF-hand" evidence="16">
    <location>
        <begin position="417"/>
        <end position="452"/>
    </location>
</feature>
<evidence type="ECO:0000313" key="17">
    <source>
        <dbReference type="EMBL" id="EAR92243.2"/>
    </source>
</evidence>
<dbReference type="PANTHER" id="PTHR24349">
    <property type="entry name" value="SERINE/THREONINE-PROTEIN KINASE"/>
    <property type="match status" value="1"/>
</dbReference>
<dbReference type="InterPro" id="IPR000719">
    <property type="entry name" value="Prot_kinase_dom"/>
</dbReference>
<evidence type="ECO:0000256" key="2">
    <source>
        <dbReference type="ARBA" id="ARBA00012513"/>
    </source>
</evidence>
<dbReference type="FunFam" id="3.30.200.20:FF:000315">
    <property type="entry name" value="Calcium-dependent protein kinase 3"/>
    <property type="match status" value="1"/>
</dbReference>
<evidence type="ECO:0000256" key="3">
    <source>
        <dbReference type="ARBA" id="ARBA00022527"/>
    </source>
</evidence>
<comment type="cofactor">
    <cofactor evidence="1">
        <name>Mg(2+)</name>
        <dbReference type="ChEBI" id="CHEBI:18420"/>
    </cofactor>
</comment>
<keyword evidence="4" id="KW-0808">Transferase</keyword>
<protein>
    <recommendedName>
        <fullName evidence="2">non-specific serine/threonine protein kinase</fullName>
        <ecNumber evidence="2">2.7.11.1</ecNumber>
    </recommendedName>
</protein>
<dbReference type="PROSITE" id="PS50222">
    <property type="entry name" value="EF_HAND_2"/>
    <property type="match status" value="4"/>
</dbReference>
<dbReference type="InterPro" id="IPR018247">
    <property type="entry name" value="EF_Hand_1_Ca_BS"/>
</dbReference>
<evidence type="ECO:0000259" key="16">
    <source>
        <dbReference type="PROSITE" id="PS50222"/>
    </source>
</evidence>
<keyword evidence="7" id="KW-0547">Nucleotide-binding</keyword>
<dbReference type="EC" id="2.7.11.1" evidence="2"/>
<accession>Q235N7</accession>
<dbReference type="GO" id="GO:0004674">
    <property type="term" value="F:protein serine/threonine kinase activity"/>
    <property type="evidence" value="ECO:0007669"/>
    <property type="project" value="UniProtKB-KW"/>
</dbReference>
<dbReference type="Gene3D" id="1.10.238.10">
    <property type="entry name" value="EF-hand"/>
    <property type="match status" value="2"/>
</dbReference>
<organism evidence="17 18">
    <name type="scientific">Tetrahymena thermophila (strain SB210)</name>
    <dbReference type="NCBI Taxonomy" id="312017"/>
    <lineage>
        <taxon>Eukaryota</taxon>
        <taxon>Sar</taxon>
        <taxon>Alveolata</taxon>
        <taxon>Ciliophora</taxon>
        <taxon>Intramacronucleata</taxon>
        <taxon>Oligohymenophorea</taxon>
        <taxon>Hymenostomatida</taxon>
        <taxon>Tetrahymenina</taxon>
        <taxon>Tetrahymenidae</taxon>
        <taxon>Tetrahymena</taxon>
    </lineage>
</organism>
<dbReference type="PROSITE" id="PS50011">
    <property type="entry name" value="PROTEIN_KINASE_DOM"/>
    <property type="match status" value="1"/>
</dbReference>
<keyword evidence="9" id="KW-0106">Calcium</keyword>
<dbReference type="Proteomes" id="UP000009168">
    <property type="component" value="Unassembled WGS sequence"/>
</dbReference>
<evidence type="ECO:0000259" key="15">
    <source>
        <dbReference type="PROSITE" id="PS50011"/>
    </source>
</evidence>
<dbReference type="InterPro" id="IPR002048">
    <property type="entry name" value="EF_hand_dom"/>
</dbReference>
<dbReference type="SMART" id="SM00054">
    <property type="entry name" value="EFh"/>
    <property type="match status" value="4"/>
</dbReference>
<dbReference type="GeneID" id="7835636"/>
<evidence type="ECO:0000256" key="8">
    <source>
        <dbReference type="ARBA" id="ARBA00022777"/>
    </source>
</evidence>
<keyword evidence="18" id="KW-1185">Reference proteome</keyword>
<evidence type="ECO:0000256" key="7">
    <source>
        <dbReference type="ARBA" id="ARBA00022741"/>
    </source>
</evidence>
<dbReference type="Pfam" id="PF13499">
    <property type="entry name" value="EF-hand_7"/>
    <property type="match status" value="2"/>
</dbReference>
<feature type="domain" description="EF-hand" evidence="16">
    <location>
        <begin position="453"/>
        <end position="488"/>
    </location>
</feature>
<evidence type="ECO:0000256" key="10">
    <source>
        <dbReference type="ARBA" id="ARBA00022840"/>
    </source>
</evidence>
<evidence type="ECO:0000256" key="11">
    <source>
        <dbReference type="ARBA" id="ARBA00024334"/>
    </source>
</evidence>
<gene>
    <name evidence="17" type="ORF">TTHERM_01052910</name>
</gene>
<dbReference type="InterPro" id="IPR050205">
    <property type="entry name" value="CDPK_Ser/Thr_kinases"/>
</dbReference>
<dbReference type="HOGENOM" id="CLU_000288_37_4_1"/>
<dbReference type="CDD" id="cd00051">
    <property type="entry name" value="EFh"/>
    <property type="match status" value="1"/>
</dbReference>
<proteinExistence type="inferred from homology"/>
<keyword evidence="6" id="KW-0677">Repeat</keyword>
<dbReference type="AlphaFoldDB" id="Q235N7"/>
<feature type="domain" description="EF-hand" evidence="16">
    <location>
        <begin position="378"/>
        <end position="413"/>
    </location>
</feature>
<dbReference type="GO" id="GO:0005524">
    <property type="term" value="F:ATP binding"/>
    <property type="evidence" value="ECO:0007669"/>
    <property type="project" value="UniProtKB-KW"/>
</dbReference>
<feature type="domain" description="EF-hand" evidence="16">
    <location>
        <begin position="491"/>
        <end position="524"/>
    </location>
</feature>
<evidence type="ECO:0000256" key="5">
    <source>
        <dbReference type="ARBA" id="ARBA00022723"/>
    </source>
</evidence>
<feature type="compositionally biased region" description="Basic and acidic residues" evidence="14">
    <location>
        <begin position="9"/>
        <end position="21"/>
    </location>
</feature>
<dbReference type="GO" id="GO:0005509">
    <property type="term" value="F:calcium ion binding"/>
    <property type="evidence" value="ECO:0007669"/>
    <property type="project" value="InterPro"/>
</dbReference>
<evidence type="ECO:0000256" key="4">
    <source>
        <dbReference type="ARBA" id="ARBA00022679"/>
    </source>
</evidence>
<feature type="region of interest" description="Disordered" evidence="14">
    <location>
        <begin position="1"/>
        <end position="40"/>
    </location>
</feature>
<dbReference type="EMBL" id="GG662759">
    <property type="protein sequence ID" value="EAR92243.2"/>
    <property type="molecule type" value="Genomic_DNA"/>
</dbReference>
<keyword evidence="8 17" id="KW-0418">Kinase</keyword>
<dbReference type="InParanoid" id="Q235N7"/>
<dbReference type="PROSITE" id="PS00018">
    <property type="entry name" value="EF_HAND_1"/>
    <property type="match status" value="4"/>
</dbReference>
<evidence type="ECO:0000313" key="18">
    <source>
        <dbReference type="Proteomes" id="UP000009168"/>
    </source>
</evidence>
<evidence type="ECO:0000256" key="1">
    <source>
        <dbReference type="ARBA" id="ARBA00001946"/>
    </source>
</evidence>
<keyword evidence="5" id="KW-0479">Metal-binding</keyword>
<feature type="domain" description="Protein kinase" evidence="15">
    <location>
        <begin position="65"/>
        <end position="321"/>
    </location>
</feature>